<organism evidence="1 2">
    <name type="scientific">Hebeloma cylindrosporum</name>
    <dbReference type="NCBI Taxonomy" id="76867"/>
    <lineage>
        <taxon>Eukaryota</taxon>
        <taxon>Fungi</taxon>
        <taxon>Dikarya</taxon>
        <taxon>Basidiomycota</taxon>
        <taxon>Agaricomycotina</taxon>
        <taxon>Agaricomycetes</taxon>
        <taxon>Agaricomycetidae</taxon>
        <taxon>Agaricales</taxon>
        <taxon>Agaricineae</taxon>
        <taxon>Hymenogastraceae</taxon>
        <taxon>Hebeloma</taxon>
    </lineage>
</organism>
<dbReference type="Proteomes" id="UP000053424">
    <property type="component" value="Unassembled WGS sequence"/>
</dbReference>
<evidence type="ECO:0008006" key="3">
    <source>
        <dbReference type="Google" id="ProtNLM"/>
    </source>
</evidence>
<gene>
    <name evidence="1" type="ORF">M413DRAFT_49972</name>
</gene>
<feature type="non-terminal residue" evidence="1">
    <location>
        <position position="57"/>
    </location>
</feature>
<dbReference type="OrthoDB" id="3268424at2759"/>
<reference evidence="2" key="2">
    <citation type="submission" date="2015-01" db="EMBL/GenBank/DDBJ databases">
        <title>Evolutionary Origins and Diversification of the Mycorrhizal Mutualists.</title>
        <authorList>
            <consortium name="DOE Joint Genome Institute"/>
            <consortium name="Mycorrhizal Genomics Consortium"/>
            <person name="Kohler A."/>
            <person name="Kuo A."/>
            <person name="Nagy L.G."/>
            <person name="Floudas D."/>
            <person name="Copeland A."/>
            <person name="Barry K.W."/>
            <person name="Cichocki N."/>
            <person name="Veneault-Fourrey C."/>
            <person name="LaButti K."/>
            <person name="Lindquist E.A."/>
            <person name="Lipzen A."/>
            <person name="Lundell T."/>
            <person name="Morin E."/>
            <person name="Murat C."/>
            <person name="Riley R."/>
            <person name="Ohm R."/>
            <person name="Sun H."/>
            <person name="Tunlid A."/>
            <person name="Henrissat B."/>
            <person name="Grigoriev I.V."/>
            <person name="Hibbett D.S."/>
            <person name="Martin F."/>
        </authorList>
    </citation>
    <scope>NUCLEOTIDE SEQUENCE [LARGE SCALE GENOMIC DNA]</scope>
    <source>
        <strain evidence="2">h7</strain>
    </source>
</reference>
<reference evidence="1 2" key="1">
    <citation type="submission" date="2014-04" db="EMBL/GenBank/DDBJ databases">
        <authorList>
            <consortium name="DOE Joint Genome Institute"/>
            <person name="Kuo A."/>
            <person name="Gay G."/>
            <person name="Dore J."/>
            <person name="Kohler A."/>
            <person name="Nagy L.G."/>
            <person name="Floudas D."/>
            <person name="Copeland A."/>
            <person name="Barry K.W."/>
            <person name="Cichocki N."/>
            <person name="Veneault-Fourrey C."/>
            <person name="LaButti K."/>
            <person name="Lindquist E.A."/>
            <person name="Lipzen A."/>
            <person name="Lundell T."/>
            <person name="Morin E."/>
            <person name="Murat C."/>
            <person name="Sun H."/>
            <person name="Tunlid A."/>
            <person name="Henrissat B."/>
            <person name="Grigoriev I.V."/>
            <person name="Hibbett D.S."/>
            <person name="Martin F."/>
            <person name="Nordberg H.P."/>
            <person name="Cantor M.N."/>
            <person name="Hua S.X."/>
        </authorList>
    </citation>
    <scope>NUCLEOTIDE SEQUENCE [LARGE SCALE GENOMIC DNA]</scope>
    <source>
        <strain evidence="2">h7</strain>
    </source>
</reference>
<dbReference type="EMBL" id="KN831799">
    <property type="protein sequence ID" value="KIM37133.1"/>
    <property type="molecule type" value="Genomic_DNA"/>
</dbReference>
<protein>
    <recommendedName>
        <fullName evidence="3">HAT C-terminal dimerisation domain-containing protein</fullName>
    </recommendedName>
</protein>
<accession>A0A0C2XH12</accession>
<proteinExistence type="predicted"/>
<name>A0A0C2XH12_HEBCY</name>
<sequence length="57" mass="6629">ATSVDAERAFSTGRRQVNFMQHNMSSQTFKARMGVSSWSKTPLWPAFDIIREMIHKR</sequence>
<dbReference type="AlphaFoldDB" id="A0A0C2XH12"/>
<evidence type="ECO:0000313" key="2">
    <source>
        <dbReference type="Proteomes" id="UP000053424"/>
    </source>
</evidence>
<keyword evidence="2" id="KW-1185">Reference proteome</keyword>
<evidence type="ECO:0000313" key="1">
    <source>
        <dbReference type="EMBL" id="KIM37133.1"/>
    </source>
</evidence>
<dbReference type="HOGENOM" id="CLU_009123_16_0_1"/>
<feature type="non-terminal residue" evidence="1">
    <location>
        <position position="1"/>
    </location>
</feature>